<reference evidence="1 2" key="1">
    <citation type="submission" date="2012-12" db="EMBL/GenBank/DDBJ databases">
        <title>Genome Assembly of Photobacterium sp. AK15.</title>
        <authorList>
            <person name="Khatri I."/>
            <person name="Vaidya B."/>
            <person name="Srinivas T.N.R."/>
            <person name="Subramanian S."/>
            <person name="Pinnaka A."/>
        </authorList>
    </citation>
    <scope>NUCLEOTIDE SEQUENCE [LARGE SCALE GENOMIC DNA]</scope>
    <source>
        <strain evidence="1 2">AK15</strain>
    </source>
</reference>
<keyword evidence="2" id="KW-1185">Reference proteome</keyword>
<comment type="caution">
    <text evidence="1">The sequence shown here is derived from an EMBL/GenBank/DDBJ whole genome shotgun (WGS) entry which is preliminary data.</text>
</comment>
<protein>
    <submittedName>
        <fullName evidence="1">Uncharacterized protein</fullName>
    </submittedName>
</protein>
<accession>L8JF39</accession>
<dbReference type="PATRIC" id="fig|1056511.3.peg.1371"/>
<dbReference type="EMBL" id="AMZO01000006">
    <property type="protein sequence ID" value="ELR66843.1"/>
    <property type="molecule type" value="Genomic_DNA"/>
</dbReference>
<name>L8JF39_9GAMM</name>
<dbReference type="AlphaFoldDB" id="L8JF39"/>
<proteinExistence type="predicted"/>
<gene>
    <name evidence="1" type="ORF">C942_04542</name>
</gene>
<sequence length="71" mass="8349">MRHDPEEVQPYYQLAIELPVEPVPSFEKGYSVDFCDNLNWVLNTNPTVSRVSGWKESNLTFTIYHHRLLRA</sequence>
<dbReference type="Proteomes" id="UP000011134">
    <property type="component" value="Unassembled WGS sequence"/>
</dbReference>
<organism evidence="1 2">
    <name type="scientific">Photobacterium marinum</name>
    <dbReference type="NCBI Taxonomy" id="1056511"/>
    <lineage>
        <taxon>Bacteria</taxon>
        <taxon>Pseudomonadati</taxon>
        <taxon>Pseudomonadota</taxon>
        <taxon>Gammaproteobacteria</taxon>
        <taxon>Vibrionales</taxon>
        <taxon>Vibrionaceae</taxon>
        <taxon>Photobacterium</taxon>
    </lineage>
</organism>
<evidence type="ECO:0000313" key="2">
    <source>
        <dbReference type="Proteomes" id="UP000011134"/>
    </source>
</evidence>
<evidence type="ECO:0000313" key="1">
    <source>
        <dbReference type="EMBL" id="ELR66843.1"/>
    </source>
</evidence>